<evidence type="ECO:0008006" key="5">
    <source>
        <dbReference type="Google" id="ProtNLM"/>
    </source>
</evidence>
<feature type="compositionally biased region" description="Low complexity" evidence="1">
    <location>
        <begin position="568"/>
        <end position="584"/>
    </location>
</feature>
<evidence type="ECO:0000313" key="4">
    <source>
        <dbReference type="Proteomes" id="UP000597444"/>
    </source>
</evidence>
<evidence type="ECO:0000256" key="1">
    <source>
        <dbReference type="SAM" id="MobiDB-lite"/>
    </source>
</evidence>
<sequence length="584" mass="62976">MTTFDLSGDSSQGEHSLRAAPIPASIPKWKQSLITIIPAWLVSSILAPVMNACFPQCPFLVMNLIETIILVVVLTYLILPATTKILHRWLVTSHNTSTRRRKRRSQRRAIIAPRLQVLLLLLLTVIPTFLVAQTQPSALAAPTLSPYVWGTNLSLYNGEDFFLTNQATVKLTQQIHVQLIRFPYRGNLAVTEAAARQIAAIHATPLLILPYGVEQLNTDQQLIQMMNGIFGTQQPVYYEYGNERDLPANGGINAATYTTSWNTMIAHVKPLAPTGRFIGPVTSHADPAYLGTFLKQANPRPDAVSWHEYTCGTKDPDTICIQGITKWGTHIQEARDIMQQTIGISLPIMITEYNWNPNAQNDPRATNSTFLGTWMSAAIAELLKGNVFAANQYVLTNNAQLAMIADSTHTLTAIGDVFQSTFEQAQSQMQLPPSSVTPLATSTPKTPTPRGTETSGSTTLLCFQEQAPTEANTQPRVLCIPLVNGSGKAISGQPIGSLCFPLYPAPGQQTAISISTVCAPVYEATAPITTSTSSLTPTVPTTPTAGTTGSPTPQPTNSPPPTATVSNTPSVTPLLTTSPTPTAS</sequence>
<gene>
    <name evidence="3" type="ORF">KSF_065660</name>
</gene>
<keyword evidence="2" id="KW-0472">Membrane</keyword>
<keyword evidence="2" id="KW-0812">Transmembrane</keyword>
<protein>
    <recommendedName>
        <fullName evidence="5">Asl1-like glycosyl hydrolase catalytic domain-containing protein</fullName>
    </recommendedName>
</protein>
<evidence type="ECO:0000313" key="3">
    <source>
        <dbReference type="EMBL" id="GHO96518.1"/>
    </source>
</evidence>
<evidence type="ECO:0000256" key="2">
    <source>
        <dbReference type="SAM" id="Phobius"/>
    </source>
</evidence>
<name>A0A8J3N5I1_9CHLR</name>
<proteinExistence type="predicted"/>
<keyword evidence="4" id="KW-1185">Reference proteome</keyword>
<feature type="compositionally biased region" description="Low complexity" evidence="1">
    <location>
        <begin position="531"/>
        <end position="551"/>
    </location>
</feature>
<feature type="transmembrane region" description="Helical" evidence="2">
    <location>
        <begin position="109"/>
        <end position="132"/>
    </location>
</feature>
<feature type="transmembrane region" description="Helical" evidence="2">
    <location>
        <begin position="60"/>
        <end position="79"/>
    </location>
</feature>
<dbReference type="Gene3D" id="3.20.20.80">
    <property type="entry name" value="Glycosidases"/>
    <property type="match status" value="1"/>
</dbReference>
<dbReference type="Proteomes" id="UP000597444">
    <property type="component" value="Unassembled WGS sequence"/>
</dbReference>
<dbReference type="AlphaFoldDB" id="A0A8J3N5I1"/>
<feature type="compositionally biased region" description="Pro residues" evidence="1">
    <location>
        <begin position="552"/>
        <end position="562"/>
    </location>
</feature>
<feature type="region of interest" description="Disordered" evidence="1">
    <location>
        <begin position="429"/>
        <end position="456"/>
    </location>
</feature>
<dbReference type="EMBL" id="BNJK01000001">
    <property type="protein sequence ID" value="GHO96518.1"/>
    <property type="molecule type" value="Genomic_DNA"/>
</dbReference>
<accession>A0A8J3N5I1</accession>
<comment type="caution">
    <text evidence="3">The sequence shown here is derived from an EMBL/GenBank/DDBJ whole genome shotgun (WGS) entry which is preliminary data.</text>
</comment>
<organism evidence="3 4">
    <name type="scientific">Reticulibacter mediterranei</name>
    <dbReference type="NCBI Taxonomy" id="2778369"/>
    <lineage>
        <taxon>Bacteria</taxon>
        <taxon>Bacillati</taxon>
        <taxon>Chloroflexota</taxon>
        <taxon>Ktedonobacteria</taxon>
        <taxon>Ktedonobacterales</taxon>
        <taxon>Reticulibacteraceae</taxon>
        <taxon>Reticulibacter</taxon>
    </lineage>
</organism>
<reference evidence="3" key="1">
    <citation type="submission" date="2020-10" db="EMBL/GenBank/DDBJ databases">
        <title>Taxonomic study of unclassified bacteria belonging to the class Ktedonobacteria.</title>
        <authorList>
            <person name="Yabe S."/>
            <person name="Wang C.M."/>
            <person name="Zheng Y."/>
            <person name="Sakai Y."/>
            <person name="Cavaletti L."/>
            <person name="Monciardini P."/>
            <person name="Donadio S."/>
        </authorList>
    </citation>
    <scope>NUCLEOTIDE SEQUENCE</scope>
    <source>
        <strain evidence="3">ID150040</strain>
    </source>
</reference>
<dbReference type="InterPro" id="IPR017853">
    <property type="entry name" value="GH"/>
</dbReference>
<keyword evidence="2" id="KW-1133">Transmembrane helix</keyword>
<feature type="region of interest" description="Disordered" evidence="1">
    <location>
        <begin position="531"/>
        <end position="584"/>
    </location>
</feature>
<dbReference type="SUPFAM" id="SSF51445">
    <property type="entry name" value="(Trans)glycosidases"/>
    <property type="match status" value="1"/>
</dbReference>
<dbReference type="RefSeq" id="WP_220207138.1">
    <property type="nucleotide sequence ID" value="NZ_BNJK01000001.1"/>
</dbReference>